<evidence type="ECO:0000256" key="4">
    <source>
        <dbReference type="ARBA" id="ARBA00038735"/>
    </source>
</evidence>
<evidence type="ECO:0000313" key="7">
    <source>
        <dbReference type="EMBL" id="KAF7767503.1"/>
    </source>
</evidence>
<dbReference type="PANTHER" id="PTHR34218">
    <property type="entry name" value="PEPTIDASE S45 PENICILLIN AMIDASE"/>
    <property type="match status" value="1"/>
</dbReference>
<sequence length="767" mass="84626">MLIWLKRIIAGLVLLALATTATLYGVLSLSLPSLDGTGTSNGITAATTVERDALGQAVITAQSRKDAAYGLGFAHGQDRFFQMDLLRRNAAGELSELFGSAAIKLDKNMRFHQLRKRSQAIVASLPMDQQQVLQAYTQGVNEGRVQAGFQSFEYLLSGATIKAWRSEDSILTIFSMYLDLQSANFERDKALIYLEHIFGNAMREFILQPSIHQAALDGSRLPIRRALIPELPTLSVQADIHDIGSVNLYGSNNWAVTGALTESGKAMLSDDMHLGLAVPSIWYRAQLNYQSQNSPVTVTGVSLPGAPAIVVGTNDHIAWGFTNGYLDTADWIELSSDDETWQEKEHIQLPNDEVHTYSLLMSEYGPVQQFNDKSYALSWVGHQPYAVNLNLLAMETALTVDDALALAPTVGIPVQNMIVVDQHGDAGWGLMGAIPARTNPSDIAMESINYSKQWQDNDSSRAVLKNPENGKLWTANSRVVSAQAHTRYGDGGYALGARAVQIRDRLLAKETFNEDDFNQLQHDNDALFLTPWHQHLTALLSHNEASKARFKIDLQHLAQWQACACADSVGYTLVKRFRTSFINSAFAPVEAQMKESGVGLRYIKRYLEPALWQLLEQQPQSWLNQHGSWQILQLSAYEAAKQKLSAEFGPNMASWQWGEVNALKVKHPFSKQIPILSQFLDMPKTSAFGDTFMPSVQGRDFGASQRFIAQPGALSNAIMTVAGGQSGHPLSPFYRAGFHDYAQGNATPLLPGQVIHALTIRPKDQPE</sequence>
<dbReference type="Gene3D" id="3.60.20.10">
    <property type="entry name" value="Glutamine Phosphoribosylpyrophosphate, subunit 1, domain 1"/>
    <property type="match status" value="1"/>
</dbReference>
<keyword evidence="2" id="KW-0378">Hydrolase</keyword>
<dbReference type="InterPro" id="IPR014395">
    <property type="entry name" value="Pen/GL7ACA/AHL_acylase"/>
</dbReference>
<comment type="similarity">
    <text evidence="1">Belongs to the peptidase S45 family.</text>
</comment>
<dbReference type="Gene3D" id="2.30.120.10">
    <property type="match status" value="1"/>
</dbReference>
<evidence type="ECO:0000256" key="6">
    <source>
        <dbReference type="PIRSR" id="PIRSR001227-2"/>
    </source>
</evidence>
<keyword evidence="6" id="KW-0106">Calcium</keyword>
<dbReference type="InterPro" id="IPR023343">
    <property type="entry name" value="Penicillin_amidase_dom1"/>
</dbReference>
<dbReference type="Gene3D" id="1.10.1400.10">
    <property type="match status" value="1"/>
</dbReference>
<comment type="caution">
    <text evidence="7">The sequence shown here is derived from an EMBL/GenBank/DDBJ whole genome shotgun (WGS) entry which is preliminary data.</text>
</comment>
<dbReference type="InterPro" id="IPR043147">
    <property type="entry name" value="Penicillin_amidase_A-knob"/>
</dbReference>
<comment type="subunit">
    <text evidence="4">Heterodimer of an alpha subunit and a beta subunit processed from the same precursor.</text>
</comment>
<evidence type="ECO:0000256" key="1">
    <source>
        <dbReference type="ARBA" id="ARBA00006586"/>
    </source>
</evidence>
<dbReference type="RefSeq" id="WP_010367004.1">
    <property type="nucleotide sequence ID" value="NZ_AHBZ03000025.1"/>
</dbReference>
<accession>A0AAD4AG47</accession>
<dbReference type="InterPro" id="IPR029055">
    <property type="entry name" value="Ntn_hydrolases_N"/>
</dbReference>
<feature type="binding site" evidence="6">
    <location>
        <position position="330"/>
    </location>
    <ligand>
        <name>Ca(2+)</name>
        <dbReference type="ChEBI" id="CHEBI:29108"/>
    </ligand>
</feature>
<keyword evidence="3" id="KW-0865">Zymogen</keyword>
<evidence type="ECO:0000256" key="3">
    <source>
        <dbReference type="ARBA" id="ARBA00023145"/>
    </source>
</evidence>
<gene>
    <name evidence="7" type="ORF">PCIT_a4402</name>
</gene>
<feature type="active site" description="Nucleophile" evidence="5">
    <location>
        <position position="251"/>
    </location>
</feature>
<comment type="cofactor">
    <cofactor evidence="6">
        <name>Ca(2+)</name>
        <dbReference type="ChEBI" id="CHEBI:29108"/>
    </cofactor>
    <text evidence="6">Binds 1 Ca(2+) ion per dimer.</text>
</comment>
<keyword evidence="6" id="KW-0479">Metal-binding</keyword>
<proteinExistence type="inferred from homology"/>
<reference evidence="7" key="1">
    <citation type="journal article" date="2012" name="J. Bacteriol.">
        <title>Genome sequences of type strains of seven species of the marine bacterium Pseudoalteromonas.</title>
        <authorList>
            <person name="Xie B.B."/>
            <person name="Shu Y.L."/>
            <person name="Qin Q.L."/>
            <person name="Rong J.C."/>
            <person name="Zhang X.Y."/>
            <person name="Chen X.L."/>
            <person name="Shi M."/>
            <person name="He H.L."/>
            <person name="Zhou B.C."/>
            <person name="Zhang Y.Z."/>
        </authorList>
    </citation>
    <scope>NUCLEOTIDE SEQUENCE</scope>
    <source>
        <strain evidence="7">DSM 8771</strain>
    </source>
</reference>
<evidence type="ECO:0000256" key="2">
    <source>
        <dbReference type="ARBA" id="ARBA00022801"/>
    </source>
</evidence>
<organism evidence="7 8">
    <name type="scientific">Pseudoalteromonas citrea</name>
    <dbReference type="NCBI Taxonomy" id="43655"/>
    <lineage>
        <taxon>Bacteria</taxon>
        <taxon>Pseudomonadati</taxon>
        <taxon>Pseudomonadota</taxon>
        <taxon>Gammaproteobacteria</taxon>
        <taxon>Alteromonadales</taxon>
        <taxon>Pseudoalteromonadaceae</taxon>
        <taxon>Pseudoalteromonas</taxon>
    </lineage>
</organism>
<feature type="binding site" evidence="6">
    <location>
        <position position="327"/>
    </location>
    <ligand>
        <name>Ca(2+)</name>
        <dbReference type="ChEBI" id="CHEBI:29108"/>
    </ligand>
</feature>
<dbReference type="InterPro" id="IPR002692">
    <property type="entry name" value="S45"/>
</dbReference>
<dbReference type="EMBL" id="AHBZ03000025">
    <property type="protein sequence ID" value="KAF7767503.1"/>
    <property type="molecule type" value="Genomic_DNA"/>
</dbReference>
<dbReference type="SUPFAM" id="SSF56235">
    <property type="entry name" value="N-terminal nucleophile aminohydrolases (Ntn hydrolases)"/>
    <property type="match status" value="1"/>
</dbReference>
<protein>
    <submittedName>
        <fullName evidence="7">Penicillin amidase</fullName>
    </submittedName>
</protein>
<dbReference type="Proteomes" id="UP000016487">
    <property type="component" value="Unassembled WGS sequence"/>
</dbReference>
<reference evidence="7" key="2">
    <citation type="submission" date="2015-03" db="EMBL/GenBank/DDBJ databases">
        <title>Genome sequence of Pseudoalteromonas citrea.</title>
        <authorList>
            <person name="Xie B.-B."/>
            <person name="Rong J.-C."/>
            <person name="Qin Q.-L."/>
            <person name="Zhang Y.-Z."/>
        </authorList>
    </citation>
    <scope>NUCLEOTIDE SEQUENCE</scope>
    <source>
        <strain evidence="7">DSM 8771</strain>
    </source>
</reference>
<dbReference type="CDD" id="cd03747">
    <property type="entry name" value="Ntn_PGA_like"/>
    <property type="match status" value="1"/>
</dbReference>
<dbReference type="Gene3D" id="1.10.439.10">
    <property type="entry name" value="Penicillin Amidohydrolase, domain 1"/>
    <property type="match status" value="1"/>
</dbReference>
<dbReference type="GO" id="GO:0016811">
    <property type="term" value="F:hydrolase activity, acting on carbon-nitrogen (but not peptide) bonds, in linear amides"/>
    <property type="evidence" value="ECO:0007669"/>
    <property type="project" value="InterPro"/>
</dbReference>
<dbReference type="PIRSF" id="PIRSF001227">
    <property type="entry name" value="Pen_acylase"/>
    <property type="match status" value="1"/>
</dbReference>
<dbReference type="Pfam" id="PF01804">
    <property type="entry name" value="Penicil_amidase"/>
    <property type="match status" value="1"/>
</dbReference>
<evidence type="ECO:0000256" key="5">
    <source>
        <dbReference type="PIRSR" id="PIRSR001227-1"/>
    </source>
</evidence>
<dbReference type="GO" id="GO:0046872">
    <property type="term" value="F:metal ion binding"/>
    <property type="evidence" value="ECO:0007669"/>
    <property type="project" value="UniProtKB-KW"/>
</dbReference>
<name>A0AAD4AG47_9GAMM</name>
<dbReference type="PANTHER" id="PTHR34218:SF4">
    <property type="entry name" value="ACYL-HOMOSERINE LACTONE ACYLASE QUIP"/>
    <property type="match status" value="1"/>
</dbReference>
<dbReference type="AlphaFoldDB" id="A0AAD4AG47"/>
<evidence type="ECO:0000313" key="8">
    <source>
        <dbReference type="Proteomes" id="UP000016487"/>
    </source>
</evidence>
<dbReference type="GO" id="GO:0017000">
    <property type="term" value="P:antibiotic biosynthetic process"/>
    <property type="evidence" value="ECO:0007669"/>
    <property type="project" value="InterPro"/>
</dbReference>
<dbReference type="InterPro" id="IPR043146">
    <property type="entry name" value="Penicillin_amidase_N_B-knob"/>
</dbReference>